<evidence type="ECO:0000313" key="1">
    <source>
        <dbReference type="EMBL" id="ABX21347.1"/>
    </source>
</evidence>
<dbReference type="Proteomes" id="UP000002084">
    <property type="component" value="Chromosome"/>
</dbReference>
<dbReference type="EMBL" id="CP000880">
    <property type="protein sequence ID" value="ABX21347.1"/>
    <property type="molecule type" value="Genomic_DNA"/>
</dbReference>
<dbReference type="STRING" id="41514.SARI_01450"/>
<gene>
    <name evidence="1" type="ordered locus">SARI_01450</name>
</gene>
<dbReference type="AlphaFoldDB" id="A9MRP4"/>
<keyword evidence="2" id="KW-1185">Reference proteome</keyword>
<proteinExistence type="predicted"/>
<organism evidence="1 2">
    <name type="scientific">Salmonella arizonae (strain ATCC BAA-731 / CDC346-86 / RSK2980)</name>
    <dbReference type="NCBI Taxonomy" id="41514"/>
    <lineage>
        <taxon>Bacteria</taxon>
        <taxon>Pseudomonadati</taxon>
        <taxon>Pseudomonadota</taxon>
        <taxon>Gammaproteobacteria</taxon>
        <taxon>Enterobacterales</taxon>
        <taxon>Enterobacteriaceae</taxon>
        <taxon>Salmonella</taxon>
    </lineage>
</organism>
<dbReference type="HOGENOM" id="CLU_3157508_0_0_6"/>
<evidence type="ECO:0000313" key="2">
    <source>
        <dbReference type="Proteomes" id="UP000002084"/>
    </source>
</evidence>
<reference evidence="1 2" key="1">
    <citation type="submission" date="2007-11" db="EMBL/GenBank/DDBJ databases">
        <authorList>
            <consortium name="The Salmonella enterica serovar Arizonae Genome Sequencing Project"/>
            <person name="McClelland M."/>
            <person name="Sanderson E.K."/>
            <person name="Porwollik S."/>
            <person name="Spieth J."/>
            <person name="Clifton W.S."/>
            <person name="Fulton R."/>
            <person name="Chunyan W."/>
            <person name="Wollam A."/>
            <person name="Shah N."/>
            <person name="Pepin K."/>
            <person name="Bhonagiri V."/>
            <person name="Nash W."/>
            <person name="Johnson M."/>
            <person name="Thiruvilangam P."/>
            <person name="Wilson R."/>
        </authorList>
    </citation>
    <scope>NUCLEOTIDE SEQUENCE [LARGE SCALE GENOMIC DNA]</scope>
    <source>
        <strain evidence="2">ATCC BAA-731 / CDC346-86 / RSK2980</strain>
    </source>
</reference>
<protein>
    <submittedName>
        <fullName evidence="1">Uncharacterized protein</fullName>
    </submittedName>
</protein>
<dbReference type="KEGG" id="ses:SARI_01450"/>
<sequence length="48" mass="6033">MIAINLLPLRFRDFRKYIFARWRYYVNKVEMNLTLRAGRLNLELYHMI</sequence>
<name>A9MRP4_SALAR</name>
<accession>A9MRP4</accession>